<proteinExistence type="predicted"/>
<gene>
    <name evidence="1" type="ORF">B2M20_15090</name>
</gene>
<keyword evidence="2" id="KW-1185">Reference proteome</keyword>
<dbReference type="EMBL" id="MWPQ01000054">
    <property type="protein sequence ID" value="OPH81807.1"/>
    <property type="molecule type" value="Genomic_DNA"/>
</dbReference>
<evidence type="ECO:0000313" key="1">
    <source>
        <dbReference type="EMBL" id="OPH81807.1"/>
    </source>
</evidence>
<organism evidence="1 2">
    <name type="scientific">Nitrobacter vulgaris</name>
    <dbReference type="NCBI Taxonomy" id="29421"/>
    <lineage>
        <taxon>Bacteria</taxon>
        <taxon>Pseudomonadati</taxon>
        <taxon>Pseudomonadota</taxon>
        <taxon>Alphaproteobacteria</taxon>
        <taxon>Hyphomicrobiales</taxon>
        <taxon>Nitrobacteraceae</taxon>
        <taxon>Nitrobacter</taxon>
    </lineage>
</organism>
<evidence type="ECO:0000313" key="2">
    <source>
        <dbReference type="Proteomes" id="UP000189940"/>
    </source>
</evidence>
<reference evidence="1 2" key="1">
    <citation type="submission" date="2017-02" db="EMBL/GenBank/DDBJ databases">
        <title>Genome sequence of the nitrite-oxidizing bacterium Nitrobacter vulgaris strain Ab1.</title>
        <authorList>
            <person name="Mellbye B.L."/>
            <person name="Davis E.W."/>
            <person name="Spieck E."/>
            <person name="Chang J.H."/>
            <person name="Bottomley P.J."/>
            <person name="Sayavedra-Soto L.A."/>
        </authorList>
    </citation>
    <scope>NUCLEOTIDE SEQUENCE [LARGE SCALE GENOMIC DNA]</scope>
    <source>
        <strain evidence="1 2">Ab1</strain>
    </source>
</reference>
<protein>
    <submittedName>
        <fullName evidence="1">Putative motility protein</fullName>
    </submittedName>
</protein>
<sequence>MYVGLVAAAAGMMAANTQSQVANRVMKMSLDAQAQVLQLLVPSQTSPATNNAPGIGGHLDVSV</sequence>
<dbReference type="InterPro" id="IPR025906">
    <property type="entry name" value="YjfB_motility"/>
</dbReference>
<dbReference type="Proteomes" id="UP000189940">
    <property type="component" value="Unassembled WGS sequence"/>
</dbReference>
<name>A0A1V4HV03_NITVU</name>
<dbReference type="RefSeq" id="WP_079447870.1">
    <property type="nucleotide sequence ID" value="NZ_JAVDPZ010000020.1"/>
</dbReference>
<dbReference type="AlphaFoldDB" id="A0A1V4HV03"/>
<accession>A0A1V4HV03</accession>
<dbReference type="Pfam" id="PF14070">
    <property type="entry name" value="YjfB_motility"/>
    <property type="match status" value="1"/>
</dbReference>
<comment type="caution">
    <text evidence="1">The sequence shown here is derived from an EMBL/GenBank/DDBJ whole genome shotgun (WGS) entry which is preliminary data.</text>
</comment>